<organism evidence="3">
    <name type="scientific">Drosophila rhopaloa</name>
    <name type="common">Fruit fly</name>
    <dbReference type="NCBI Taxonomy" id="1041015"/>
    <lineage>
        <taxon>Eukaryota</taxon>
        <taxon>Metazoa</taxon>
        <taxon>Ecdysozoa</taxon>
        <taxon>Arthropoda</taxon>
        <taxon>Hexapoda</taxon>
        <taxon>Insecta</taxon>
        <taxon>Pterygota</taxon>
        <taxon>Neoptera</taxon>
        <taxon>Endopterygota</taxon>
        <taxon>Diptera</taxon>
        <taxon>Brachycera</taxon>
        <taxon>Muscomorpha</taxon>
        <taxon>Ephydroidea</taxon>
        <taxon>Drosophilidae</taxon>
        <taxon>Drosophila</taxon>
        <taxon>Sophophora</taxon>
    </lineage>
</organism>
<name>A0A6P4FKG1_DRORH</name>
<evidence type="ECO:0000256" key="1">
    <source>
        <dbReference type="SAM" id="MobiDB-lite"/>
    </source>
</evidence>
<dbReference type="AlphaFoldDB" id="A0A6P4FKG1"/>
<dbReference type="InterPro" id="IPR050373">
    <property type="entry name" value="Fibrinogen_C-term_domain"/>
</dbReference>
<dbReference type="InterPro" id="IPR036056">
    <property type="entry name" value="Fibrinogen-like_C"/>
</dbReference>
<dbReference type="PANTHER" id="PTHR19143:SF458">
    <property type="entry name" value="FIBRINOGEN C-TERMINAL DOMAIN-CONTAINING PROTEIN-RELATED"/>
    <property type="match status" value="1"/>
</dbReference>
<accession>A0A6P4FKG1</accession>
<feature type="non-terminal residue" evidence="3">
    <location>
        <position position="115"/>
    </location>
</feature>
<evidence type="ECO:0000313" key="3">
    <source>
        <dbReference type="RefSeq" id="XP_016990337.1"/>
    </source>
</evidence>
<dbReference type="Gene3D" id="3.90.215.10">
    <property type="entry name" value="Gamma Fibrinogen, chain A, domain 1"/>
    <property type="match status" value="1"/>
</dbReference>
<dbReference type="InterPro" id="IPR002181">
    <property type="entry name" value="Fibrinogen_a/b/g_C_dom"/>
</dbReference>
<evidence type="ECO:0000259" key="2">
    <source>
        <dbReference type="PROSITE" id="PS51406"/>
    </source>
</evidence>
<dbReference type="PROSITE" id="PS51406">
    <property type="entry name" value="FIBRINOGEN_C_2"/>
    <property type="match status" value="1"/>
</dbReference>
<feature type="region of interest" description="Disordered" evidence="1">
    <location>
        <begin position="1"/>
        <end position="27"/>
    </location>
</feature>
<dbReference type="RefSeq" id="XP_016990337.1">
    <property type="nucleotide sequence ID" value="XM_017134848.1"/>
</dbReference>
<protein>
    <submittedName>
        <fullName evidence="3">Fibrinogen-like protein 1</fullName>
    </submittedName>
</protein>
<feature type="domain" description="Fibrinogen C-terminal" evidence="2">
    <location>
        <begin position="17"/>
        <end position="115"/>
    </location>
</feature>
<dbReference type="PANTHER" id="PTHR19143">
    <property type="entry name" value="FIBRINOGEN/TENASCIN/ANGIOPOEITIN"/>
    <property type="match status" value="1"/>
</dbReference>
<proteinExistence type="predicted"/>
<sequence length="115" mass="13282">MEKTKSELSSQLSECRKSDENVPDSCPSGSRNWIYQIKVRGLEPFKVPCSKALPGWTVIQRRIDGSENFNRTWVEYKNGFGDIYIKLGKVDGSTSYAHYDDFKIGTEKKYYKLKN</sequence>
<dbReference type="SMART" id="SM00186">
    <property type="entry name" value="FBG"/>
    <property type="match status" value="1"/>
</dbReference>
<dbReference type="SUPFAM" id="SSF56496">
    <property type="entry name" value="Fibrinogen C-terminal domain-like"/>
    <property type="match status" value="1"/>
</dbReference>
<gene>
    <name evidence="3" type="primary">LOC108052466</name>
</gene>
<reference evidence="3" key="1">
    <citation type="submission" date="2025-08" db="UniProtKB">
        <authorList>
            <consortium name="RefSeq"/>
        </authorList>
    </citation>
    <scope>IDENTIFICATION</scope>
</reference>
<dbReference type="Pfam" id="PF00147">
    <property type="entry name" value="Fibrinogen_C"/>
    <property type="match status" value="1"/>
</dbReference>
<dbReference type="InterPro" id="IPR014716">
    <property type="entry name" value="Fibrinogen_a/b/g_C_1"/>
</dbReference>
<dbReference type="GO" id="GO:0005615">
    <property type="term" value="C:extracellular space"/>
    <property type="evidence" value="ECO:0007669"/>
    <property type="project" value="TreeGrafter"/>
</dbReference>